<organism evidence="3 4">
    <name type="scientific">Fragilariopsis cylindrus CCMP1102</name>
    <dbReference type="NCBI Taxonomy" id="635003"/>
    <lineage>
        <taxon>Eukaryota</taxon>
        <taxon>Sar</taxon>
        <taxon>Stramenopiles</taxon>
        <taxon>Ochrophyta</taxon>
        <taxon>Bacillariophyta</taxon>
        <taxon>Bacillariophyceae</taxon>
        <taxon>Bacillariophycidae</taxon>
        <taxon>Bacillariales</taxon>
        <taxon>Bacillariaceae</taxon>
        <taxon>Fragilariopsis</taxon>
    </lineage>
</organism>
<reference evidence="3 4" key="1">
    <citation type="submission" date="2016-09" db="EMBL/GenBank/DDBJ databases">
        <title>Extensive genetic diversity and differential bi-allelic expression allows diatom success in the polar Southern Ocean.</title>
        <authorList>
            <consortium name="DOE Joint Genome Institute"/>
            <person name="Mock T."/>
            <person name="Otillar R.P."/>
            <person name="Strauss J."/>
            <person name="Dupont C."/>
            <person name="Frickenhaus S."/>
            <person name="Maumus F."/>
            <person name="Mcmullan M."/>
            <person name="Sanges R."/>
            <person name="Schmutz J."/>
            <person name="Toseland A."/>
            <person name="Valas R."/>
            <person name="Veluchamy A."/>
            <person name="Ward B.J."/>
            <person name="Allen A."/>
            <person name="Barry K."/>
            <person name="Falciatore A."/>
            <person name="Ferrante M."/>
            <person name="Fortunato A.E."/>
            <person name="Gloeckner G."/>
            <person name="Gruber A."/>
            <person name="Hipkin R."/>
            <person name="Janech M."/>
            <person name="Kroth P."/>
            <person name="Leese F."/>
            <person name="Lindquist E."/>
            <person name="Lyon B.R."/>
            <person name="Martin J."/>
            <person name="Mayer C."/>
            <person name="Parker M."/>
            <person name="Quesneville H."/>
            <person name="Raymond J."/>
            <person name="Uhlig C."/>
            <person name="Valentin K.U."/>
            <person name="Worden A.Z."/>
            <person name="Armbrust E.V."/>
            <person name="Bowler C."/>
            <person name="Green B."/>
            <person name="Moulton V."/>
            <person name="Van Oosterhout C."/>
            <person name="Grigoriev I."/>
        </authorList>
    </citation>
    <scope>NUCLEOTIDE SEQUENCE [LARGE SCALE GENOMIC DNA]</scope>
    <source>
        <strain evidence="3 4">CCMP1102</strain>
    </source>
</reference>
<dbReference type="EMBL" id="KV784361">
    <property type="protein sequence ID" value="OEU14079.1"/>
    <property type="molecule type" value="Genomic_DNA"/>
</dbReference>
<dbReference type="Pfam" id="PF00797">
    <property type="entry name" value="Acetyltransf_2"/>
    <property type="match status" value="1"/>
</dbReference>
<dbReference type="SUPFAM" id="SSF54001">
    <property type="entry name" value="Cysteine proteinases"/>
    <property type="match status" value="1"/>
</dbReference>
<feature type="region of interest" description="Disordered" evidence="2">
    <location>
        <begin position="261"/>
        <end position="284"/>
    </location>
</feature>
<evidence type="ECO:0000313" key="3">
    <source>
        <dbReference type="EMBL" id="OEU14079.1"/>
    </source>
</evidence>
<dbReference type="PANTHER" id="PTHR11786">
    <property type="entry name" value="N-HYDROXYARYLAMINE O-ACETYLTRANSFERASE"/>
    <property type="match status" value="1"/>
</dbReference>
<dbReference type="Proteomes" id="UP000095751">
    <property type="component" value="Unassembled WGS sequence"/>
</dbReference>
<gene>
    <name evidence="3" type="ORF">FRACYDRAFT_242432</name>
</gene>
<keyword evidence="4" id="KW-1185">Reference proteome</keyword>
<name>A0A1E7F7H2_9STRA</name>
<evidence type="ECO:0000256" key="2">
    <source>
        <dbReference type="SAM" id="MobiDB-lite"/>
    </source>
</evidence>
<dbReference type="OrthoDB" id="46070at2759"/>
<evidence type="ECO:0000256" key="1">
    <source>
        <dbReference type="ARBA" id="ARBA00006547"/>
    </source>
</evidence>
<feature type="region of interest" description="Disordered" evidence="2">
    <location>
        <begin position="61"/>
        <end position="80"/>
    </location>
</feature>
<dbReference type="PANTHER" id="PTHR11786:SF0">
    <property type="entry name" value="ARYLAMINE N-ACETYLTRANSFERASE 4-RELATED"/>
    <property type="match status" value="1"/>
</dbReference>
<dbReference type="InterPro" id="IPR038765">
    <property type="entry name" value="Papain-like_cys_pep_sf"/>
</dbReference>
<dbReference type="AlphaFoldDB" id="A0A1E7F7H2"/>
<dbReference type="InterPro" id="IPR053710">
    <property type="entry name" value="Arylamine_NAT_domain_sf"/>
</dbReference>
<accession>A0A1E7F7H2</accession>
<dbReference type="InterPro" id="IPR001447">
    <property type="entry name" value="Arylamine_N-AcTrfase"/>
</dbReference>
<sequence>MQSVEKIAYQHRGGFCFELNFSFCWLLRSLGYEARLALADVGCKQETPAHVVILVDEISLPSSSTTTSSSNDDDEDGDNSDDDCTTAILVDVGFGCPGVCDVLLPLQYKHVITDPHGDIFRFDVDNIGSINQEKNSKTIIGNDAIATDIANPFSRYNTILYRTRIDTGKEEPMYRFHSDDKLDYDNEEFAAGLHRVLNISQTFSGKRLCVVSTDKGHITLGRDYIKWVEQWKTLQVLITELGSVKEQLAVNRELQSEKDELERRLRDAQNHAKQSDASETQLDVHKEELEQRLRVAEDNCATFEKELQETNMELGGLKQNLDEAEQIELQNEELVSRLRDMSEEMADTARLQENLKAIQSAMIQKDEMVRFNTKF</sequence>
<dbReference type="InParanoid" id="A0A1E7F7H2"/>
<feature type="compositionally biased region" description="Acidic residues" evidence="2">
    <location>
        <begin position="71"/>
        <end position="80"/>
    </location>
</feature>
<dbReference type="GO" id="GO:0004060">
    <property type="term" value="F:arylamine N-acetyltransferase activity"/>
    <property type="evidence" value="ECO:0007669"/>
    <property type="project" value="TreeGrafter"/>
</dbReference>
<comment type="similarity">
    <text evidence="1">Belongs to the arylamine N-acetyltransferase family.</text>
</comment>
<evidence type="ECO:0000313" key="4">
    <source>
        <dbReference type="Proteomes" id="UP000095751"/>
    </source>
</evidence>
<protein>
    <submittedName>
        <fullName evidence="3">Uncharacterized protein</fullName>
    </submittedName>
</protein>
<dbReference type="KEGG" id="fcy:FRACYDRAFT_242432"/>
<proteinExistence type="inferred from homology"/>
<dbReference type="Gene3D" id="3.30.2140.20">
    <property type="match status" value="1"/>
</dbReference>